<organism evidence="7 8">
    <name type="scientific">Triplophysa rosa</name>
    <name type="common">Cave loach</name>
    <dbReference type="NCBI Taxonomy" id="992332"/>
    <lineage>
        <taxon>Eukaryota</taxon>
        <taxon>Metazoa</taxon>
        <taxon>Chordata</taxon>
        <taxon>Craniata</taxon>
        <taxon>Vertebrata</taxon>
        <taxon>Euteleostomi</taxon>
        <taxon>Actinopterygii</taxon>
        <taxon>Neopterygii</taxon>
        <taxon>Teleostei</taxon>
        <taxon>Ostariophysi</taxon>
        <taxon>Cypriniformes</taxon>
        <taxon>Nemacheilidae</taxon>
        <taxon>Triplophysa</taxon>
    </lineage>
</organism>
<dbReference type="Pfam" id="PF00957">
    <property type="entry name" value="Synaptobrevin"/>
    <property type="match status" value="1"/>
</dbReference>
<evidence type="ECO:0000256" key="5">
    <source>
        <dbReference type="SAM" id="Phobius"/>
    </source>
</evidence>
<dbReference type="GO" id="GO:0016020">
    <property type="term" value="C:membrane"/>
    <property type="evidence" value="ECO:0007669"/>
    <property type="project" value="InterPro"/>
</dbReference>
<comment type="subcellular location">
    <subcellularLocation>
        <location evidence="2">Endomembrane system</location>
        <topology evidence="2">Single-pass type IV membrane protein</topology>
    </subcellularLocation>
</comment>
<keyword evidence="5" id="KW-0472">Membrane</keyword>
<keyword evidence="5" id="KW-1133">Transmembrane helix</keyword>
<feature type="coiled-coil region" evidence="4">
    <location>
        <begin position="15"/>
        <end position="52"/>
    </location>
</feature>
<feature type="domain" description="V-SNARE coiled-coil homology" evidence="6">
    <location>
        <begin position="3"/>
        <end position="64"/>
    </location>
</feature>
<dbReference type="InterPro" id="IPR001388">
    <property type="entry name" value="Synaptobrevin-like"/>
</dbReference>
<dbReference type="GO" id="GO:0012505">
    <property type="term" value="C:endomembrane system"/>
    <property type="evidence" value="ECO:0007669"/>
    <property type="project" value="UniProtKB-SubCell"/>
</dbReference>
<dbReference type="GO" id="GO:0016192">
    <property type="term" value="P:vesicle-mediated transport"/>
    <property type="evidence" value="ECO:0007669"/>
    <property type="project" value="InterPro"/>
</dbReference>
<evidence type="ECO:0000256" key="1">
    <source>
        <dbReference type="ARBA" id="ARBA00008025"/>
    </source>
</evidence>
<dbReference type="SUPFAM" id="SSF58038">
    <property type="entry name" value="SNARE fusion complex"/>
    <property type="match status" value="1"/>
</dbReference>
<dbReference type="PRINTS" id="PR00219">
    <property type="entry name" value="SYNAPTOBREVN"/>
</dbReference>
<dbReference type="Gene3D" id="1.20.5.110">
    <property type="match status" value="1"/>
</dbReference>
<keyword evidence="5" id="KW-0812">Transmembrane</keyword>
<sequence length="109" mass="12281">MDKIESAQREADDVKAIMLENVKKEEERRENLSDLDQRAEHLQNGCKDLEKAVNPKKNRMMEYLRANKGLVIVVLASAIIIFAVVVAMLATQDIHGHGHPEVHGDLENP</sequence>
<comment type="similarity">
    <text evidence="1">Belongs to the synaptobrevin family.</text>
</comment>
<feature type="transmembrane region" description="Helical" evidence="5">
    <location>
        <begin position="69"/>
        <end position="90"/>
    </location>
</feature>
<dbReference type="InterPro" id="IPR042855">
    <property type="entry name" value="V_SNARE_CC"/>
</dbReference>
<evidence type="ECO:0000256" key="3">
    <source>
        <dbReference type="PROSITE-ProRule" id="PRU00290"/>
    </source>
</evidence>
<dbReference type="InterPro" id="IPR016444">
    <property type="entry name" value="Synaptobrevin/VAMP"/>
</dbReference>
<reference evidence="7" key="1">
    <citation type="submission" date="2021-02" db="EMBL/GenBank/DDBJ databases">
        <title>Comparative genomics reveals that relaxation of natural selection precedes convergent phenotypic evolution of cavefish.</title>
        <authorList>
            <person name="Peng Z."/>
        </authorList>
    </citation>
    <scope>NUCLEOTIDE SEQUENCE</scope>
    <source>
        <tissue evidence="7">Muscle</tissue>
    </source>
</reference>
<evidence type="ECO:0000313" key="8">
    <source>
        <dbReference type="Proteomes" id="UP001059041"/>
    </source>
</evidence>
<protein>
    <recommendedName>
        <fullName evidence="6">V-SNARE coiled-coil homology domain-containing protein</fullName>
    </recommendedName>
</protein>
<keyword evidence="3 4" id="KW-0175">Coiled coil</keyword>
<dbReference type="PROSITE" id="PS50892">
    <property type="entry name" value="V_SNARE"/>
    <property type="match status" value="1"/>
</dbReference>
<proteinExistence type="inferred from homology"/>
<accession>A0A9W8CB24</accession>
<dbReference type="PANTHER" id="PTHR45701">
    <property type="entry name" value="SYNAPTOBREVIN FAMILY MEMBER"/>
    <property type="match status" value="1"/>
</dbReference>
<keyword evidence="8" id="KW-1185">Reference proteome</keyword>
<comment type="caution">
    <text evidence="7">The sequence shown here is derived from an EMBL/GenBank/DDBJ whole genome shotgun (WGS) entry which is preliminary data.</text>
</comment>
<evidence type="ECO:0000313" key="7">
    <source>
        <dbReference type="EMBL" id="KAI7812983.1"/>
    </source>
</evidence>
<dbReference type="EMBL" id="JAFHDT010000002">
    <property type="protein sequence ID" value="KAI7812983.1"/>
    <property type="molecule type" value="Genomic_DNA"/>
</dbReference>
<dbReference type="Proteomes" id="UP001059041">
    <property type="component" value="Linkage Group LG2"/>
</dbReference>
<evidence type="ECO:0000256" key="4">
    <source>
        <dbReference type="SAM" id="Coils"/>
    </source>
</evidence>
<dbReference type="CDD" id="cd15843">
    <property type="entry name" value="R-SNARE"/>
    <property type="match status" value="1"/>
</dbReference>
<gene>
    <name evidence="7" type="ORF">IRJ41_013168</name>
</gene>
<evidence type="ECO:0000259" key="6">
    <source>
        <dbReference type="PROSITE" id="PS50892"/>
    </source>
</evidence>
<dbReference type="AlphaFoldDB" id="A0A9W8CB24"/>
<evidence type="ECO:0000256" key="2">
    <source>
        <dbReference type="ARBA" id="ARBA00046280"/>
    </source>
</evidence>
<name>A0A9W8CB24_TRIRA</name>